<dbReference type="Gene3D" id="3.40.50.10140">
    <property type="entry name" value="Toll/interleukin-1 receptor homology (TIR) domain"/>
    <property type="match status" value="1"/>
</dbReference>
<accession>A0A0N4ZTT5</accession>
<keyword evidence="3" id="KW-1185">Reference proteome</keyword>
<feature type="domain" description="TIR" evidence="2">
    <location>
        <begin position="153"/>
        <end position="285"/>
    </location>
</feature>
<dbReference type="PROSITE" id="PS50104">
    <property type="entry name" value="TIR"/>
    <property type="match status" value="1"/>
</dbReference>
<feature type="region of interest" description="Disordered" evidence="1">
    <location>
        <begin position="89"/>
        <end position="111"/>
    </location>
</feature>
<dbReference type="Proteomes" id="UP000038045">
    <property type="component" value="Unplaced"/>
</dbReference>
<dbReference type="AlphaFoldDB" id="A0A0N4ZTT5"/>
<dbReference type="SUPFAM" id="SSF52200">
    <property type="entry name" value="Toll/Interleukin receptor TIR domain"/>
    <property type="match status" value="1"/>
</dbReference>
<dbReference type="InterPro" id="IPR035897">
    <property type="entry name" value="Toll_tir_struct_dom_sf"/>
</dbReference>
<dbReference type="InterPro" id="IPR000157">
    <property type="entry name" value="TIR_dom"/>
</dbReference>
<evidence type="ECO:0000256" key="1">
    <source>
        <dbReference type="SAM" id="MobiDB-lite"/>
    </source>
</evidence>
<reference evidence="4" key="1">
    <citation type="submission" date="2017-02" db="UniProtKB">
        <authorList>
            <consortium name="WormBaseParasite"/>
        </authorList>
    </citation>
    <scope>IDENTIFICATION</scope>
</reference>
<dbReference type="GO" id="GO:0007165">
    <property type="term" value="P:signal transduction"/>
    <property type="evidence" value="ECO:0007669"/>
    <property type="project" value="InterPro"/>
</dbReference>
<sequence>MNSSYYQNQINRIEKEIADLHKKIADESKKENDKSKQIDSVNKLINKNTSISTLQSKQRQIQGYQTDIFNCKKKIADYQKSIASKSADLGKKKQDLRKSEESELKKQNQKQLDFQRNLQHSIDEQKRQLDYLINQNYSSKINVDEEPIIEQAKQYDFFISHASEDKDDIVRNLADSLKYNGFNVWYDEFELKIGDSLRKKIDAGLINSRFGIVIISPSFVKKNWTEYELNGMVAKEMNGHKVILPIWHKISKDEVLKFSPSLADKMALNTSIHSTEDIIKALKEL</sequence>
<evidence type="ECO:0000313" key="3">
    <source>
        <dbReference type="Proteomes" id="UP000038045"/>
    </source>
</evidence>
<organism evidence="3 4">
    <name type="scientific">Parastrongyloides trichosuri</name>
    <name type="common">Possum-specific nematode worm</name>
    <dbReference type="NCBI Taxonomy" id="131310"/>
    <lineage>
        <taxon>Eukaryota</taxon>
        <taxon>Metazoa</taxon>
        <taxon>Ecdysozoa</taxon>
        <taxon>Nematoda</taxon>
        <taxon>Chromadorea</taxon>
        <taxon>Rhabditida</taxon>
        <taxon>Tylenchina</taxon>
        <taxon>Panagrolaimomorpha</taxon>
        <taxon>Strongyloidoidea</taxon>
        <taxon>Strongyloididae</taxon>
        <taxon>Parastrongyloides</taxon>
    </lineage>
</organism>
<dbReference type="Pfam" id="PF13676">
    <property type="entry name" value="TIR_2"/>
    <property type="match status" value="1"/>
</dbReference>
<protein>
    <submittedName>
        <fullName evidence="4">TIR domain-containing protein</fullName>
    </submittedName>
</protein>
<proteinExistence type="predicted"/>
<dbReference type="SMART" id="SM00255">
    <property type="entry name" value="TIR"/>
    <property type="match status" value="1"/>
</dbReference>
<dbReference type="WBParaSite" id="PTRK_0001191300.1">
    <property type="protein sequence ID" value="PTRK_0001191300.1"/>
    <property type="gene ID" value="PTRK_0001191300"/>
</dbReference>
<name>A0A0N4ZTT5_PARTI</name>
<evidence type="ECO:0000259" key="2">
    <source>
        <dbReference type="PROSITE" id="PS50104"/>
    </source>
</evidence>
<evidence type="ECO:0000313" key="4">
    <source>
        <dbReference type="WBParaSite" id="PTRK_0001191300.1"/>
    </source>
</evidence>
<feature type="compositionally biased region" description="Basic and acidic residues" evidence="1">
    <location>
        <begin position="89"/>
        <end position="106"/>
    </location>
</feature>